<sequence>MFVVRRSPLARPLTAVVAAVLVTSALVGCTGVSFSGACEPVFEPGDASNAVTATGDVGDSPAVEFPTPLIAEETQRSVLVQGDGEPAAAGSVIRARYTYFDGATGASGTESTELFTASDLAMGLGESLECVTVGSRIAVVGPVAEVLDGVEEGTEGTIVAILDIEAIYLGKANGVNQLPQDGMPTVVTAVNGEPGISSTYQPIAEEPRTATIKAGSGATVTEDDTVVFHARSWNWSAGTTNTVTLGDVDSWTTGTPYAFAPTVDSLGDETLVDAFIGATVGSQILVVIPAADSASSATVFVFDILGILATE</sequence>
<dbReference type="GO" id="GO:0016853">
    <property type="term" value="F:isomerase activity"/>
    <property type="evidence" value="ECO:0007669"/>
    <property type="project" value="UniProtKB-KW"/>
</dbReference>
<proteinExistence type="predicted"/>
<name>A0A8J3GP18_9MICO</name>
<reference evidence="1" key="1">
    <citation type="journal article" date="2014" name="Int. J. Syst. Evol. Microbiol.">
        <title>Complete genome sequence of Corynebacterium casei LMG S-19264T (=DSM 44701T), isolated from a smear-ripened cheese.</title>
        <authorList>
            <consortium name="US DOE Joint Genome Institute (JGI-PGF)"/>
            <person name="Walter F."/>
            <person name="Albersmeier A."/>
            <person name="Kalinowski J."/>
            <person name="Ruckert C."/>
        </authorList>
    </citation>
    <scope>NUCLEOTIDE SEQUENCE</scope>
    <source>
        <strain evidence="1">CGMCC 1.16548</strain>
    </source>
</reference>
<evidence type="ECO:0000313" key="1">
    <source>
        <dbReference type="EMBL" id="GHF09731.1"/>
    </source>
</evidence>
<organism evidence="1 2">
    <name type="scientific">Pseudolysinimonas yzui</name>
    <dbReference type="NCBI Taxonomy" id="2708254"/>
    <lineage>
        <taxon>Bacteria</taxon>
        <taxon>Bacillati</taxon>
        <taxon>Actinomycetota</taxon>
        <taxon>Actinomycetes</taxon>
        <taxon>Micrococcales</taxon>
        <taxon>Microbacteriaceae</taxon>
        <taxon>Pseudolysinimonas</taxon>
    </lineage>
</organism>
<dbReference type="Proteomes" id="UP000617531">
    <property type="component" value="Unassembled WGS sequence"/>
</dbReference>
<evidence type="ECO:0000313" key="2">
    <source>
        <dbReference type="Proteomes" id="UP000617531"/>
    </source>
</evidence>
<keyword evidence="1" id="KW-0413">Isomerase</keyword>
<protein>
    <submittedName>
        <fullName evidence="1">Peptidylprolyl isomerase</fullName>
    </submittedName>
</protein>
<gene>
    <name evidence="1" type="primary">fkbP</name>
    <name evidence="1" type="ORF">GCM10011600_08460</name>
</gene>
<keyword evidence="2" id="KW-1185">Reference proteome</keyword>
<dbReference type="EMBL" id="BNAI01000001">
    <property type="protein sequence ID" value="GHF09731.1"/>
    <property type="molecule type" value="Genomic_DNA"/>
</dbReference>
<dbReference type="AlphaFoldDB" id="A0A8J3GP18"/>
<accession>A0A8J3GP18</accession>
<reference evidence="1" key="2">
    <citation type="submission" date="2020-09" db="EMBL/GenBank/DDBJ databases">
        <authorList>
            <person name="Sun Q."/>
            <person name="Zhou Y."/>
        </authorList>
    </citation>
    <scope>NUCLEOTIDE SEQUENCE</scope>
    <source>
        <strain evidence="1">CGMCC 1.16548</strain>
    </source>
</reference>
<comment type="caution">
    <text evidence="1">The sequence shown here is derived from an EMBL/GenBank/DDBJ whole genome shotgun (WGS) entry which is preliminary data.</text>
</comment>
<dbReference type="PROSITE" id="PS51257">
    <property type="entry name" value="PROKAR_LIPOPROTEIN"/>
    <property type="match status" value="1"/>
</dbReference>